<protein>
    <submittedName>
        <fullName evidence="1">Uncharacterized protein</fullName>
    </submittedName>
</protein>
<sequence length="409" mass="46659">MIEAKDADTTGTKVLRLSNYLNRAHRHDKPSILFALYLSEFLRSDVERSLNTLLKEQGLWVVSVDAGEKKDLPSFFSSIDSDNTVFFVHNIEKGFPEVLQFLNFKREELVCDRVKVIFWVTEEELSRISREAPDFFAFRNRVVEFMELPHEGELRHTLAEFALEAEYKSLDEVKRSIELKEKLLSELSAETEISGYLLSSLGDLYLQIGLYEKSIDCSEKALEIVREIEDRRGEGTVLGSLGNVYSALRQDEKAIEYYEDAIAIAREIKDRRGEGAWLGSLGIVYSDHGQDEKAIEYYESAIAIAREIGNRRGEEVWLGSLGITYHDLGQIERAIECYESALVISRDIEDKINEGTWLVGLGNVYSTLGQVEKAIEYYENALTIGKEIKYPKMIDFCERNLGSLKNPAN</sequence>
<dbReference type="Proteomes" id="UP000248329">
    <property type="component" value="Unassembled WGS sequence"/>
</dbReference>
<evidence type="ECO:0000313" key="1">
    <source>
        <dbReference type="EMBL" id="PXF56864.1"/>
    </source>
</evidence>
<name>A0AC61KYX3_9EURY</name>
<gene>
    <name evidence="1" type="ORF">C4B59_16235</name>
</gene>
<organism evidence="1 2">
    <name type="scientific">Candidatus Methanogaster sp</name>
    <dbReference type="NCBI Taxonomy" id="3386292"/>
    <lineage>
        <taxon>Archaea</taxon>
        <taxon>Methanobacteriati</taxon>
        <taxon>Methanobacteriota</taxon>
        <taxon>Stenosarchaea group</taxon>
        <taxon>Methanomicrobia</taxon>
        <taxon>Methanosarcinales</taxon>
        <taxon>ANME-2 cluster</taxon>
        <taxon>Candidatus Methanogasteraceae</taxon>
        <taxon>Candidatus Methanogaster</taxon>
    </lineage>
</organism>
<accession>A0AC61KYX3</accession>
<evidence type="ECO:0000313" key="2">
    <source>
        <dbReference type="Proteomes" id="UP000248329"/>
    </source>
</evidence>
<comment type="caution">
    <text evidence="1">The sequence shown here is derived from an EMBL/GenBank/DDBJ whole genome shotgun (WGS) entry which is preliminary data.</text>
</comment>
<proteinExistence type="predicted"/>
<reference evidence="1" key="1">
    <citation type="submission" date="2018-01" db="EMBL/GenBank/DDBJ databases">
        <authorList>
            <person name="Krukenberg V."/>
        </authorList>
    </citation>
    <scope>NUCLEOTIDE SEQUENCE</scope>
    <source>
        <strain evidence="1">E20ANME2</strain>
    </source>
</reference>
<dbReference type="EMBL" id="PQXF01000080">
    <property type="protein sequence ID" value="PXF56864.1"/>
    <property type="molecule type" value="Genomic_DNA"/>
</dbReference>